<reference evidence="1" key="1">
    <citation type="submission" date="2018-02" db="EMBL/GenBank/DDBJ databases">
        <title>Rhizophora mucronata_Transcriptome.</title>
        <authorList>
            <person name="Meera S.P."/>
            <person name="Sreeshan A."/>
            <person name="Augustine A."/>
        </authorList>
    </citation>
    <scope>NUCLEOTIDE SEQUENCE</scope>
    <source>
        <tissue evidence="1">Leaf</tissue>
    </source>
</reference>
<proteinExistence type="predicted"/>
<organism evidence="1">
    <name type="scientific">Rhizophora mucronata</name>
    <name type="common">Asiatic mangrove</name>
    <dbReference type="NCBI Taxonomy" id="61149"/>
    <lineage>
        <taxon>Eukaryota</taxon>
        <taxon>Viridiplantae</taxon>
        <taxon>Streptophyta</taxon>
        <taxon>Embryophyta</taxon>
        <taxon>Tracheophyta</taxon>
        <taxon>Spermatophyta</taxon>
        <taxon>Magnoliopsida</taxon>
        <taxon>eudicotyledons</taxon>
        <taxon>Gunneridae</taxon>
        <taxon>Pentapetalae</taxon>
        <taxon>rosids</taxon>
        <taxon>fabids</taxon>
        <taxon>Malpighiales</taxon>
        <taxon>Rhizophoraceae</taxon>
        <taxon>Rhizophora</taxon>
    </lineage>
</organism>
<accession>A0A2P2NWA1</accession>
<sequence length="35" mass="4338">MKKHIEKQLKGIMDRIYNLFLQYNSRISRKKNETI</sequence>
<protein>
    <submittedName>
        <fullName evidence="1">Uncharacterized protein</fullName>
    </submittedName>
</protein>
<evidence type="ECO:0000313" key="1">
    <source>
        <dbReference type="EMBL" id="MBX46797.1"/>
    </source>
</evidence>
<dbReference type="EMBL" id="GGEC01066313">
    <property type="protein sequence ID" value="MBX46797.1"/>
    <property type="molecule type" value="Transcribed_RNA"/>
</dbReference>
<name>A0A2P2NWA1_RHIMU</name>
<dbReference type="AlphaFoldDB" id="A0A2P2NWA1"/>